<dbReference type="GeneID" id="115961103"/>
<dbReference type="Gene3D" id="3.40.50.10140">
    <property type="entry name" value="Toll/interleukin-1 receptor homology (TIR) domain"/>
    <property type="match status" value="1"/>
</dbReference>
<dbReference type="InterPro" id="IPR045344">
    <property type="entry name" value="C-JID"/>
</dbReference>
<dbReference type="Pfam" id="PF07725">
    <property type="entry name" value="LRR_3"/>
    <property type="match status" value="1"/>
</dbReference>
<keyword evidence="5" id="KW-0611">Plant defense</keyword>
<keyword evidence="3" id="KW-0677">Repeat</keyword>
<evidence type="ECO:0000256" key="3">
    <source>
        <dbReference type="ARBA" id="ARBA00022737"/>
    </source>
</evidence>
<dbReference type="GO" id="GO:0007165">
    <property type="term" value="P:signal transduction"/>
    <property type="evidence" value="ECO:0007669"/>
    <property type="project" value="InterPro"/>
</dbReference>
<dbReference type="OrthoDB" id="1160062at2759"/>
<dbReference type="FunCoup" id="A0A7N2MGS8">
    <property type="interactions" value="311"/>
</dbReference>
<dbReference type="Proteomes" id="UP000594261">
    <property type="component" value="Chromosome 9"/>
</dbReference>
<dbReference type="InterPro" id="IPR002182">
    <property type="entry name" value="NB-ARC"/>
</dbReference>
<dbReference type="GO" id="GO:0006952">
    <property type="term" value="P:defense response"/>
    <property type="evidence" value="ECO:0007669"/>
    <property type="project" value="UniProtKB-KW"/>
</dbReference>
<dbReference type="FunFam" id="3.40.50.10140:FF:000007">
    <property type="entry name" value="Disease resistance protein (TIR-NBS-LRR class)"/>
    <property type="match status" value="1"/>
</dbReference>
<dbReference type="Gene3D" id="1.10.8.430">
    <property type="entry name" value="Helical domain of apoptotic protease-activating factors"/>
    <property type="match status" value="1"/>
</dbReference>
<dbReference type="SUPFAM" id="SSF46785">
    <property type="entry name" value="Winged helix' DNA-binding domain"/>
    <property type="match status" value="1"/>
</dbReference>
<proteinExistence type="predicted"/>
<dbReference type="InParanoid" id="A0A7N2MGS8"/>
<evidence type="ECO:0000256" key="6">
    <source>
        <dbReference type="ARBA" id="ARBA00023027"/>
    </source>
</evidence>
<dbReference type="GO" id="GO:0043531">
    <property type="term" value="F:ADP binding"/>
    <property type="evidence" value="ECO:0007669"/>
    <property type="project" value="InterPro"/>
</dbReference>
<feature type="region of interest" description="Disordered" evidence="8">
    <location>
        <begin position="1192"/>
        <end position="1212"/>
    </location>
</feature>
<dbReference type="PANTHER" id="PTHR11017:SF559">
    <property type="entry name" value="DISEASE RESISTANCE PROTEIN CHL1"/>
    <property type="match status" value="1"/>
</dbReference>
<evidence type="ECO:0000256" key="2">
    <source>
        <dbReference type="ARBA" id="ARBA00022614"/>
    </source>
</evidence>
<dbReference type="InterPro" id="IPR001611">
    <property type="entry name" value="Leu-rich_rpt"/>
</dbReference>
<dbReference type="RefSeq" id="XP_030936003.1">
    <property type="nucleotide sequence ID" value="XM_031080143.1"/>
</dbReference>
<dbReference type="EnsemblPlants" id="QL09p005364:mrna">
    <property type="protein sequence ID" value="QL09p005364:mrna"/>
    <property type="gene ID" value="QL09p005364"/>
</dbReference>
<dbReference type="InterPro" id="IPR042197">
    <property type="entry name" value="Apaf_helical"/>
</dbReference>
<dbReference type="PROSITE" id="PS50104">
    <property type="entry name" value="TIR"/>
    <property type="match status" value="1"/>
</dbReference>
<evidence type="ECO:0000256" key="7">
    <source>
        <dbReference type="ARBA" id="ARBA00047304"/>
    </source>
</evidence>
<dbReference type="InterPro" id="IPR044974">
    <property type="entry name" value="Disease_R_plants"/>
</dbReference>
<keyword evidence="11" id="KW-1185">Reference proteome</keyword>
<evidence type="ECO:0000259" key="9">
    <source>
        <dbReference type="PROSITE" id="PS50104"/>
    </source>
</evidence>
<dbReference type="InterPro" id="IPR027417">
    <property type="entry name" value="P-loop_NTPase"/>
</dbReference>
<reference evidence="10 11" key="1">
    <citation type="journal article" date="2016" name="G3 (Bethesda)">
        <title>First Draft Assembly and Annotation of the Genome of a California Endemic Oak Quercus lobata Nee (Fagaceae).</title>
        <authorList>
            <person name="Sork V.L."/>
            <person name="Fitz-Gibbon S.T."/>
            <person name="Puiu D."/>
            <person name="Crepeau M."/>
            <person name="Gugger P.F."/>
            <person name="Sherman R."/>
            <person name="Stevens K."/>
            <person name="Langley C.H."/>
            <person name="Pellegrini M."/>
            <person name="Salzberg S.L."/>
        </authorList>
    </citation>
    <scope>NUCLEOTIDE SEQUENCE [LARGE SCALE GENOMIC DNA]</scope>
    <source>
        <strain evidence="10 11">cv. SW786</strain>
    </source>
</reference>
<dbReference type="Gene3D" id="3.40.50.300">
    <property type="entry name" value="P-loop containing nucleotide triphosphate hydrolases"/>
    <property type="match status" value="1"/>
</dbReference>
<dbReference type="Gene3D" id="3.80.10.10">
    <property type="entry name" value="Ribonuclease Inhibitor"/>
    <property type="match status" value="3"/>
</dbReference>
<dbReference type="InterPro" id="IPR003591">
    <property type="entry name" value="Leu-rich_rpt_typical-subtyp"/>
</dbReference>
<evidence type="ECO:0000313" key="10">
    <source>
        <dbReference type="EnsemblPlants" id="QL09p005364:mrna"/>
    </source>
</evidence>
<dbReference type="AlphaFoldDB" id="A0A7N2MGS8"/>
<keyword evidence="6" id="KW-0520">NAD</keyword>
<evidence type="ECO:0000256" key="5">
    <source>
        <dbReference type="ARBA" id="ARBA00022821"/>
    </source>
</evidence>
<dbReference type="PANTHER" id="PTHR11017">
    <property type="entry name" value="LEUCINE-RICH REPEAT-CONTAINING PROTEIN"/>
    <property type="match status" value="1"/>
</dbReference>
<dbReference type="Gramene" id="QL09p005364:mrna">
    <property type="protein sequence ID" value="QL09p005364:mrna"/>
    <property type="gene ID" value="QL09p005364"/>
</dbReference>
<dbReference type="PRINTS" id="PR00364">
    <property type="entry name" value="DISEASERSIST"/>
</dbReference>
<dbReference type="InterPro" id="IPR058192">
    <property type="entry name" value="WHD_ROQ1-like"/>
</dbReference>
<dbReference type="SUPFAM" id="SSF52200">
    <property type="entry name" value="Toll/Interleukin receptor TIR domain"/>
    <property type="match status" value="1"/>
</dbReference>
<dbReference type="InterPro" id="IPR036390">
    <property type="entry name" value="WH_DNA-bd_sf"/>
</dbReference>
<dbReference type="Pfam" id="PF20160">
    <property type="entry name" value="C-JID"/>
    <property type="match status" value="1"/>
</dbReference>
<dbReference type="EMBL" id="LRBV02000009">
    <property type="status" value="NOT_ANNOTATED_CDS"/>
    <property type="molecule type" value="Genomic_DNA"/>
</dbReference>
<keyword evidence="4" id="KW-0378">Hydrolase</keyword>
<dbReference type="PROSITE" id="PS51450">
    <property type="entry name" value="LRR"/>
    <property type="match status" value="1"/>
</dbReference>
<dbReference type="EC" id="3.2.2.6" evidence="1"/>
<dbReference type="SMART" id="SM00369">
    <property type="entry name" value="LRR_TYP"/>
    <property type="match status" value="3"/>
</dbReference>
<dbReference type="Pfam" id="PF01582">
    <property type="entry name" value="TIR"/>
    <property type="match status" value="1"/>
</dbReference>
<protein>
    <recommendedName>
        <fullName evidence="1">ADP-ribosyl cyclase/cyclic ADP-ribose hydrolase</fullName>
        <ecNumber evidence="1">3.2.2.6</ecNumber>
    </recommendedName>
</protein>
<dbReference type="Pfam" id="PF00560">
    <property type="entry name" value="LRR_1"/>
    <property type="match status" value="1"/>
</dbReference>
<dbReference type="OMA" id="WTEEANI"/>
<dbReference type="InterPro" id="IPR000157">
    <property type="entry name" value="TIR_dom"/>
</dbReference>
<evidence type="ECO:0000313" key="11">
    <source>
        <dbReference type="Proteomes" id="UP000594261"/>
    </source>
</evidence>
<gene>
    <name evidence="10" type="primary">LOC115961103</name>
</gene>
<dbReference type="InterPro" id="IPR035897">
    <property type="entry name" value="Toll_tir_struct_dom_sf"/>
</dbReference>
<keyword evidence="2" id="KW-0433">Leucine-rich repeat</keyword>
<evidence type="ECO:0000256" key="4">
    <source>
        <dbReference type="ARBA" id="ARBA00022801"/>
    </source>
</evidence>
<evidence type="ECO:0000256" key="1">
    <source>
        <dbReference type="ARBA" id="ARBA00011982"/>
    </source>
</evidence>
<feature type="domain" description="TIR" evidence="9">
    <location>
        <begin position="14"/>
        <end position="180"/>
    </location>
</feature>
<reference evidence="10" key="2">
    <citation type="submission" date="2021-01" db="UniProtKB">
        <authorList>
            <consortium name="EnsemblPlants"/>
        </authorList>
    </citation>
    <scope>IDENTIFICATION</scope>
</reference>
<name>A0A7N2MGS8_QUELO</name>
<dbReference type="SMART" id="SM00255">
    <property type="entry name" value="TIR"/>
    <property type="match status" value="1"/>
</dbReference>
<comment type="catalytic activity">
    <reaction evidence="7">
        <text>NAD(+) + H2O = ADP-D-ribose + nicotinamide + H(+)</text>
        <dbReference type="Rhea" id="RHEA:16301"/>
        <dbReference type="ChEBI" id="CHEBI:15377"/>
        <dbReference type="ChEBI" id="CHEBI:15378"/>
        <dbReference type="ChEBI" id="CHEBI:17154"/>
        <dbReference type="ChEBI" id="CHEBI:57540"/>
        <dbReference type="ChEBI" id="CHEBI:57967"/>
        <dbReference type="EC" id="3.2.2.6"/>
    </reaction>
    <physiologicalReaction direction="left-to-right" evidence="7">
        <dbReference type="Rhea" id="RHEA:16302"/>
    </physiologicalReaction>
</comment>
<dbReference type="SUPFAM" id="SSF52540">
    <property type="entry name" value="P-loop containing nucleoside triphosphate hydrolases"/>
    <property type="match status" value="1"/>
</dbReference>
<dbReference type="Pfam" id="PF00931">
    <property type="entry name" value="NB-ARC"/>
    <property type="match status" value="1"/>
</dbReference>
<dbReference type="KEGG" id="qlo:115961103"/>
<accession>A0A7N2MGS8</accession>
<dbReference type="SUPFAM" id="SSF52058">
    <property type="entry name" value="L domain-like"/>
    <property type="match status" value="2"/>
</dbReference>
<sequence>MDTKSPSFSSSHQWKYHVFLSFRGEDTRKSFTDHLYAALKQKGIFTFKDDEKLERGKLISLELLKAIEESMFAIVILSKNYASSPWCLDELVKIVECKEKMGLIILPIFYDVNPSEVRKQTKIYAQAFVEHEKHFKENMKKVHKWRATLREVANLSGWSLQDRPESEFIQDIVEVILQKLSYAFPRDTKDLVGIDSRVEELMSLLAIGSNDVRIIGVWGMGGIGKTTLAKVVYQMVFNEFEGGSFITNIREVSGKYGLLPSQQKLIREILMEKSINIRDVDDGVLMIKNRLYHKRILLVLDDVNQFDQLEKLAREHNWFGSGSRVIITTQDKHLLIRHNVNGIYEVKGLNDDDALYLFSLKAFNNSHPAEDYLKLSKQFVNYANGLPLAIGVLGSFLFNRSKEEWDSALDRLKEFPERKIIKVLQTSFDGLQETEKEIFLYIACFFNMKDKNYVVKILDCLGLYPCIGLRILIEKSLLKEYENKFWMHELLQKMGQDIVRQDCPQEPGKHSKLWLYKDINHVLMTNTGTEAIQGLVLELPWLPKFGEFKKAHWNLEVFSKMSNLKLLIIHGVHLLHGPRHLSNSLRFLDWSLYPSKSLPSSFQPNELVELHMCHSKIERLWKGIKHFDKLKSIELNDSLNLIATPDFTGVPNLEKLVAKGCINLREVHPSIMAHKKLTLLNLEGCKNLNSLPRNFEMECLENLILSDCSKIKRIPEFARNMERLTKLHLDGTTITKFPSSIEHLTNLASLHLRDCKNLVCLPTIICSFKSLKDINVGGCLKLDNLAQSLLNVKSLEELNVSGVTFREPPFSIVLLKNLKVLSLQGCKASSPKLWNKLFSFNLMPRRIPNPVSMLLPSLSCLCFLTRLDISDCNLQTIPNVCGCLYSLEVLNLSGNNFDCLPESIIQLSKLKNIFLTHCTRLRSLPQLPSSTSVVVAENCTSLETLPNRSTQDKLYPPSLILSNCFKLADIQHRSNVFFRMLSADAQGLYSAPKNKRPRATCRLLVPGSEISKWFSHQSVGNIVNAQVTHSKEWMGMAVCSILSFHDLHPNNLCCFDCYIEVNKQEGARESAYFVNTFGHIDSLHLWMLYFPSHCFYENVRAVLSQIDENELIQMGVRIPMPHNPCFEVKKCGFRMVYKQDIEDIGEMMGQSCKSSCIPHYEGVGFTHEYDLDNSTVVREACKLKRSRDEYDEARPSDEGCYNDVPHSKRIQR</sequence>
<dbReference type="InterPro" id="IPR011713">
    <property type="entry name" value="Leu-rich_rpt_3"/>
</dbReference>
<dbReference type="Pfam" id="PF23282">
    <property type="entry name" value="WHD_ROQ1"/>
    <property type="match status" value="1"/>
</dbReference>
<dbReference type="InterPro" id="IPR032675">
    <property type="entry name" value="LRR_dom_sf"/>
</dbReference>
<organism evidence="10 11">
    <name type="scientific">Quercus lobata</name>
    <name type="common">Valley oak</name>
    <dbReference type="NCBI Taxonomy" id="97700"/>
    <lineage>
        <taxon>Eukaryota</taxon>
        <taxon>Viridiplantae</taxon>
        <taxon>Streptophyta</taxon>
        <taxon>Embryophyta</taxon>
        <taxon>Tracheophyta</taxon>
        <taxon>Spermatophyta</taxon>
        <taxon>Magnoliopsida</taxon>
        <taxon>eudicotyledons</taxon>
        <taxon>Gunneridae</taxon>
        <taxon>Pentapetalae</taxon>
        <taxon>rosids</taxon>
        <taxon>fabids</taxon>
        <taxon>Fagales</taxon>
        <taxon>Fagaceae</taxon>
        <taxon>Quercus</taxon>
    </lineage>
</organism>
<evidence type="ECO:0000256" key="8">
    <source>
        <dbReference type="SAM" id="MobiDB-lite"/>
    </source>
</evidence>
<dbReference type="GO" id="GO:0061809">
    <property type="term" value="F:NAD+ nucleosidase activity, cyclic ADP-ribose generating"/>
    <property type="evidence" value="ECO:0007669"/>
    <property type="project" value="UniProtKB-EC"/>
</dbReference>